<keyword evidence="1" id="KW-0479">Metal-binding</keyword>
<dbReference type="RefSeq" id="WP_175503545.1">
    <property type="nucleotide sequence ID" value="NZ_CP054840.1"/>
</dbReference>
<gene>
    <name evidence="3" type="ORF">HUK68_07025</name>
</gene>
<keyword evidence="3" id="KW-0378">Hydrolase</keyword>
<dbReference type="GO" id="GO:0046872">
    <property type="term" value="F:metal ion binding"/>
    <property type="evidence" value="ECO:0007669"/>
    <property type="project" value="UniProtKB-KW"/>
</dbReference>
<dbReference type="CDD" id="cd07724">
    <property type="entry name" value="POD-like_MBL-fold"/>
    <property type="match status" value="1"/>
</dbReference>
<dbReference type="Proteomes" id="UP000509579">
    <property type="component" value="Chromosome"/>
</dbReference>
<dbReference type="SUPFAM" id="SSF56281">
    <property type="entry name" value="Metallo-hydrolase/oxidoreductase"/>
    <property type="match status" value="1"/>
</dbReference>
<feature type="domain" description="Metallo-beta-lactamase" evidence="2">
    <location>
        <begin position="17"/>
        <end position="207"/>
    </location>
</feature>
<dbReference type="EMBL" id="CP054840">
    <property type="protein sequence ID" value="QKV52666.1"/>
    <property type="molecule type" value="Genomic_DNA"/>
</dbReference>
<organism evidence="3 4">
    <name type="scientific">Comamonas antarctica</name>
    <dbReference type="NCBI Taxonomy" id="2743470"/>
    <lineage>
        <taxon>Bacteria</taxon>
        <taxon>Pseudomonadati</taxon>
        <taxon>Pseudomonadota</taxon>
        <taxon>Betaproteobacteria</taxon>
        <taxon>Burkholderiales</taxon>
        <taxon>Comamonadaceae</taxon>
        <taxon>Comamonas</taxon>
    </lineage>
</organism>
<reference evidence="3 4" key="1">
    <citation type="submission" date="2020-06" db="EMBL/GenBank/DDBJ databases">
        <title>Acidovorax antarctica sp. nov., isolated from Corinth ice sheet soil, Antarctic Fields Peninsula.</title>
        <authorList>
            <person name="Xu Q."/>
            <person name="Peng F."/>
        </authorList>
    </citation>
    <scope>NUCLEOTIDE SEQUENCE [LARGE SCALE GENOMIC DNA]</scope>
    <source>
        <strain evidence="3 4">16-35-5</strain>
    </source>
</reference>
<evidence type="ECO:0000256" key="1">
    <source>
        <dbReference type="ARBA" id="ARBA00022723"/>
    </source>
</evidence>
<dbReference type="InterPro" id="IPR001279">
    <property type="entry name" value="Metallo-B-lactamas"/>
</dbReference>
<dbReference type="Pfam" id="PF00753">
    <property type="entry name" value="Lactamase_B"/>
    <property type="match status" value="1"/>
</dbReference>
<dbReference type="InterPro" id="IPR044528">
    <property type="entry name" value="POD-like_MBL-fold"/>
</dbReference>
<name>A0A6N1X444_9BURK</name>
<dbReference type="AlphaFoldDB" id="A0A6N1X444"/>
<evidence type="ECO:0000313" key="3">
    <source>
        <dbReference type="EMBL" id="QKV52666.1"/>
    </source>
</evidence>
<sequence length="299" mass="32979">MSAQRMQIESFHDPVTGTVTHVLADAHTGHAAVIDPVLDFEPKSGTLTSASADRVIALVRARGWQLQWVLETHAHADHLSAAQHVRHALGGKVAIGARIREVQRMFRSIFHFEREFLPDGSQFDHLFEDGERFRIGGLEVTALWVPGHTPADMAYRVEDAVFVGDTLFMPDVGTARADFPGGDAATLYQSIRRLLALPPGTRLFVCHDYPPPERAVAWTSSVRRQRDSNIHVHDGITEEQFVQMRTERDAGLAMPTLILPAVQVNVRAGKLPPAEDDGRAYIQVPINAFLKDAGLPPGL</sequence>
<dbReference type="KEGG" id="aant:HUK68_07025"/>
<evidence type="ECO:0000313" key="4">
    <source>
        <dbReference type="Proteomes" id="UP000509579"/>
    </source>
</evidence>
<protein>
    <submittedName>
        <fullName evidence="3">MBL fold metallo-hydrolase</fullName>
    </submittedName>
</protein>
<dbReference type="GO" id="GO:0070813">
    <property type="term" value="P:hydrogen sulfide metabolic process"/>
    <property type="evidence" value="ECO:0007669"/>
    <property type="project" value="TreeGrafter"/>
</dbReference>
<dbReference type="GO" id="GO:0050313">
    <property type="term" value="F:sulfur dioxygenase activity"/>
    <property type="evidence" value="ECO:0007669"/>
    <property type="project" value="InterPro"/>
</dbReference>
<dbReference type="SMART" id="SM00849">
    <property type="entry name" value="Lactamase_B"/>
    <property type="match status" value="1"/>
</dbReference>
<dbReference type="Gene3D" id="3.60.15.10">
    <property type="entry name" value="Ribonuclease Z/Hydroxyacylglutathione hydrolase-like"/>
    <property type="match status" value="1"/>
</dbReference>
<dbReference type="PANTHER" id="PTHR43084:SF1">
    <property type="entry name" value="PERSULFIDE DIOXYGENASE ETHE1, MITOCHONDRIAL"/>
    <property type="match status" value="1"/>
</dbReference>
<proteinExistence type="predicted"/>
<keyword evidence="4" id="KW-1185">Reference proteome</keyword>
<dbReference type="InterPro" id="IPR036866">
    <property type="entry name" value="RibonucZ/Hydroxyglut_hydro"/>
</dbReference>
<evidence type="ECO:0000259" key="2">
    <source>
        <dbReference type="SMART" id="SM00849"/>
    </source>
</evidence>
<dbReference type="InterPro" id="IPR051682">
    <property type="entry name" value="Mito_Persulfide_Diox"/>
</dbReference>
<dbReference type="GO" id="GO:0016787">
    <property type="term" value="F:hydrolase activity"/>
    <property type="evidence" value="ECO:0007669"/>
    <property type="project" value="UniProtKB-KW"/>
</dbReference>
<dbReference type="GO" id="GO:0006749">
    <property type="term" value="P:glutathione metabolic process"/>
    <property type="evidence" value="ECO:0007669"/>
    <property type="project" value="InterPro"/>
</dbReference>
<accession>A0A6N1X444</accession>
<dbReference type="PANTHER" id="PTHR43084">
    <property type="entry name" value="PERSULFIDE DIOXYGENASE ETHE1"/>
    <property type="match status" value="1"/>
</dbReference>